<dbReference type="AlphaFoldDB" id="A0AAN9YX95"/>
<reference evidence="1 2" key="1">
    <citation type="submission" date="2024-03" db="EMBL/GenBank/DDBJ databases">
        <title>The genome assembly and annotation of the cricket Gryllus longicercus Weissman &amp; Gray.</title>
        <authorList>
            <person name="Szrajer S."/>
            <person name="Gray D."/>
            <person name="Ylla G."/>
        </authorList>
    </citation>
    <scope>NUCLEOTIDE SEQUENCE [LARGE SCALE GENOMIC DNA]</scope>
    <source>
        <strain evidence="1">DAG 2021-001</strain>
        <tissue evidence="1">Whole body minus gut</tissue>
    </source>
</reference>
<gene>
    <name evidence="1" type="ORF">R5R35_014234</name>
</gene>
<keyword evidence="2" id="KW-1185">Reference proteome</keyword>
<dbReference type="Proteomes" id="UP001378592">
    <property type="component" value="Unassembled WGS sequence"/>
</dbReference>
<dbReference type="EMBL" id="JAZDUA010001234">
    <property type="protein sequence ID" value="KAK7788329.1"/>
    <property type="molecule type" value="Genomic_DNA"/>
</dbReference>
<evidence type="ECO:0000313" key="1">
    <source>
        <dbReference type="EMBL" id="KAK7788329.1"/>
    </source>
</evidence>
<sequence>MFHARLTCHPIFPLLYLQGWDVVSSRASVEVRTWKCPFAPPFNGSGSLCAGARRPVALGLTSDLGRSPSRGLRRCSRAHPAVRRLLSLLGIGTAPSPHSPAPPPRGDDYVSAPTRSSLHLARRSMYSHGPRLKCIASFSPVWALAWIRVLAR</sequence>
<proteinExistence type="predicted"/>
<organism evidence="1 2">
    <name type="scientific">Gryllus longicercus</name>
    <dbReference type="NCBI Taxonomy" id="2509291"/>
    <lineage>
        <taxon>Eukaryota</taxon>
        <taxon>Metazoa</taxon>
        <taxon>Ecdysozoa</taxon>
        <taxon>Arthropoda</taxon>
        <taxon>Hexapoda</taxon>
        <taxon>Insecta</taxon>
        <taxon>Pterygota</taxon>
        <taxon>Neoptera</taxon>
        <taxon>Polyneoptera</taxon>
        <taxon>Orthoptera</taxon>
        <taxon>Ensifera</taxon>
        <taxon>Gryllidea</taxon>
        <taxon>Grylloidea</taxon>
        <taxon>Gryllidae</taxon>
        <taxon>Gryllinae</taxon>
        <taxon>Gryllus</taxon>
    </lineage>
</organism>
<accession>A0AAN9YX95</accession>
<protein>
    <submittedName>
        <fullName evidence="1">Uncharacterized protein</fullName>
    </submittedName>
</protein>
<evidence type="ECO:0000313" key="2">
    <source>
        <dbReference type="Proteomes" id="UP001378592"/>
    </source>
</evidence>
<comment type="caution">
    <text evidence="1">The sequence shown here is derived from an EMBL/GenBank/DDBJ whole genome shotgun (WGS) entry which is preliminary data.</text>
</comment>
<name>A0AAN9YX95_9ORTH</name>